<name>A0A6C0LLN2_9ZZZZ</name>
<dbReference type="AlphaFoldDB" id="A0A6C0LLN2"/>
<keyword evidence="1" id="KW-0472">Membrane</keyword>
<keyword evidence="1" id="KW-1133">Transmembrane helix</keyword>
<proteinExistence type="predicted"/>
<evidence type="ECO:0000256" key="1">
    <source>
        <dbReference type="SAM" id="Phobius"/>
    </source>
</evidence>
<keyword evidence="1" id="KW-0812">Transmembrane</keyword>
<feature type="transmembrane region" description="Helical" evidence="1">
    <location>
        <begin position="6"/>
        <end position="32"/>
    </location>
</feature>
<dbReference type="EMBL" id="MN740520">
    <property type="protein sequence ID" value="QHU30808.1"/>
    <property type="molecule type" value="Genomic_DNA"/>
</dbReference>
<reference evidence="2" key="1">
    <citation type="journal article" date="2020" name="Nature">
        <title>Giant virus diversity and host interactions through global metagenomics.</title>
        <authorList>
            <person name="Schulz F."/>
            <person name="Roux S."/>
            <person name="Paez-Espino D."/>
            <person name="Jungbluth S."/>
            <person name="Walsh D.A."/>
            <person name="Denef V.J."/>
            <person name="McMahon K.D."/>
            <person name="Konstantinidis K.T."/>
            <person name="Eloe-Fadrosh E.A."/>
            <person name="Kyrpides N.C."/>
            <person name="Woyke T."/>
        </authorList>
    </citation>
    <scope>NUCLEOTIDE SEQUENCE</scope>
    <source>
        <strain evidence="2">GVMAG-M-3300027892-73</strain>
    </source>
</reference>
<sequence length="115" mass="13692">MIILIFAFNGILLNIFLLQKMRFRFVSLFVALSKYRLQNRIKYLSNHRLGGAFLIVNETHDGYDTRFIKNDTENDNFIKIRSDFVKRGILNNLLDDKINMYNKLILIEKTDIFNK</sequence>
<evidence type="ECO:0000313" key="2">
    <source>
        <dbReference type="EMBL" id="QHU30808.1"/>
    </source>
</evidence>
<protein>
    <submittedName>
        <fullName evidence="2">Uncharacterized protein</fullName>
    </submittedName>
</protein>
<accession>A0A6C0LLN2</accession>
<organism evidence="2">
    <name type="scientific">viral metagenome</name>
    <dbReference type="NCBI Taxonomy" id="1070528"/>
    <lineage>
        <taxon>unclassified sequences</taxon>
        <taxon>metagenomes</taxon>
        <taxon>organismal metagenomes</taxon>
    </lineage>
</organism>